<name>A0A316VVR4_9BASI</name>
<evidence type="ECO:0000313" key="3">
    <source>
        <dbReference type="EMBL" id="PWN41384.1"/>
    </source>
</evidence>
<dbReference type="InParanoid" id="A0A316VVR4"/>
<dbReference type="RefSeq" id="XP_025368544.1">
    <property type="nucleotide sequence ID" value="XM_025514293.1"/>
</dbReference>
<feature type="compositionally biased region" description="Basic residues" evidence="1">
    <location>
        <begin position="196"/>
        <end position="208"/>
    </location>
</feature>
<dbReference type="PANTHER" id="PTHR37919">
    <property type="entry name" value="PROTEIN CBG05606"/>
    <property type="match status" value="1"/>
</dbReference>
<dbReference type="AlphaFoldDB" id="A0A316VVR4"/>
<gene>
    <name evidence="3" type="ORF">IE81DRAFT_324652</name>
</gene>
<feature type="transmembrane region" description="Helical" evidence="2">
    <location>
        <begin position="147"/>
        <end position="171"/>
    </location>
</feature>
<evidence type="ECO:0008006" key="5">
    <source>
        <dbReference type="Google" id="ProtNLM"/>
    </source>
</evidence>
<keyword evidence="2" id="KW-0472">Membrane</keyword>
<evidence type="ECO:0000256" key="2">
    <source>
        <dbReference type="SAM" id="Phobius"/>
    </source>
</evidence>
<dbReference type="OrthoDB" id="60858at2759"/>
<feature type="transmembrane region" description="Helical" evidence="2">
    <location>
        <begin position="102"/>
        <end position="127"/>
    </location>
</feature>
<dbReference type="STRING" id="1522189.A0A316VVR4"/>
<dbReference type="EMBL" id="KZ819394">
    <property type="protein sequence ID" value="PWN41384.1"/>
    <property type="molecule type" value="Genomic_DNA"/>
</dbReference>
<protein>
    <recommendedName>
        <fullName evidence="5">EXPERA domain-containing protein</fullName>
    </recommendedName>
</protein>
<sequence length="208" mass="23170">MAVGALSIHKPQTWISAWFVFSSLLVIWDTGYIFSRPHSFKDGFLFPIWAAYGKYEGVDLIYSRKAWEDKLGFTAAQASLNVVETILNFTYLGLAHFAEPRYLAVSPLVGFTAVVMTWSKTALYWLQDYLGGPKGWTYTGHNSTFDWWILFALPNGLWLIFPIIIAAFFGLEIAENLRSAAGVAGNPKGPSAGTRSRSKSGRKSIKSQ</sequence>
<evidence type="ECO:0000313" key="4">
    <source>
        <dbReference type="Proteomes" id="UP000245783"/>
    </source>
</evidence>
<feature type="transmembrane region" description="Helical" evidence="2">
    <location>
        <begin position="15"/>
        <end position="34"/>
    </location>
</feature>
<evidence type="ECO:0000256" key="1">
    <source>
        <dbReference type="SAM" id="MobiDB-lite"/>
    </source>
</evidence>
<keyword evidence="2" id="KW-0812">Transmembrane</keyword>
<dbReference type="PANTHER" id="PTHR37919:SF2">
    <property type="entry name" value="EXPERA DOMAIN-CONTAINING PROTEIN"/>
    <property type="match status" value="1"/>
</dbReference>
<keyword evidence="2" id="KW-1133">Transmembrane helix</keyword>
<organism evidence="3 4">
    <name type="scientific">Ceraceosorus guamensis</name>
    <dbReference type="NCBI Taxonomy" id="1522189"/>
    <lineage>
        <taxon>Eukaryota</taxon>
        <taxon>Fungi</taxon>
        <taxon>Dikarya</taxon>
        <taxon>Basidiomycota</taxon>
        <taxon>Ustilaginomycotina</taxon>
        <taxon>Exobasidiomycetes</taxon>
        <taxon>Ceraceosorales</taxon>
        <taxon>Ceraceosoraceae</taxon>
        <taxon>Ceraceosorus</taxon>
    </lineage>
</organism>
<feature type="region of interest" description="Disordered" evidence="1">
    <location>
        <begin position="183"/>
        <end position="208"/>
    </location>
</feature>
<dbReference type="GeneID" id="37036163"/>
<accession>A0A316VVR4</accession>
<keyword evidence="4" id="KW-1185">Reference proteome</keyword>
<proteinExistence type="predicted"/>
<reference evidence="3 4" key="1">
    <citation type="journal article" date="2018" name="Mol. Biol. Evol.">
        <title>Broad Genomic Sampling Reveals a Smut Pathogenic Ancestry of the Fungal Clade Ustilaginomycotina.</title>
        <authorList>
            <person name="Kijpornyongpan T."/>
            <person name="Mondo S.J."/>
            <person name="Barry K."/>
            <person name="Sandor L."/>
            <person name="Lee J."/>
            <person name="Lipzen A."/>
            <person name="Pangilinan J."/>
            <person name="LaButti K."/>
            <person name="Hainaut M."/>
            <person name="Henrissat B."/>
            <person name="Grigoriev I.V."/>
            <person name="Spatafora J.W."/>
            <person name="Aime M.C."/>
        </authorList>
    </citation>
    <scope>NUCLEOTIDE SEQUENCE [LARGE SCALE GENOMIC DNA]</scope>
    <source>
        <strain evidence="3 4">MCA 4658</strain>
    </source>
</reference>
<dbReference type="Proteomes" id="UP000245783">
    <property type="component" value="Unassembled WGS sequence"/>
</dbReference>